<proteinExistence type="predicted"/>
<accession>A0A7G9YZL8</accession>
<name>A0A7G9YZL8_9EURY</name>
<protein>
    <submittedName>
        <fullName evidence="1">Uncharacterized protein</fullName>
    </submittedName>
</protein>
<dbReference type="AlphaFoldDB" id="A0A7G9YZL8"/>
<dbReference type="EMBL" id="MT631542">
    <property type="protein sequence ID" value="QNO53452.1"/>
    <property type="molecule type" value="Genomic_DNA"/>
</dbReference>
<organism evidence="1">
    <name type="scientific">Candidatus Methanophagaceae archaeon ANME-1 ERB6</name>
    <dbReference type="NCBI Taxonomy" id="2759912"/>
    <lineage>
        <taxon>Archaea</taxon>
        <taxon>Methanobacteriati</taxon>
        <taxon>Methanobacteriota</taxon>
        <taxon>Stenosarchaea group</taxon>
        <taxon>Methanomicrobia</taxon>
        <taxon>Candidatus Methanophagales</taxon>
        <taxon>Candidatus Methanophagaceae</taxon>
    </lineage>
</organism>
<gene>
    <name evidence="1" type="ORF">HCHKDHBN_00023</name>
</gene>
<reference evidence="1" key="1">
    <citation type="submission" date="2020-06" db="EMBL/GenBank/DDBJ databases">
        <title>Unique genomic features of the anaerobic methanotrophic archaea.</title>
        <authorList>
            <person name="Chadwick G.L."/>
            <person name="Skennerton C.T."/>
            <person name="Laso-Perez R."/>
            <person name="Leu A.O."/>
            <person name="Speth D.R."/>
            <person name="Yu H."/>
            <person name="Morgan-Lang C."/>
            <person name="Hatzenpichler R."/>
            <person name="Goudeau D."/>
            <person name="Malmstrom R."/>
            <person name="Brazelton W.J."/>
            <person name="Woyke T."/>
            <person name="Hallam S.J."/>
            <person name="Tyson G.W."/>
            <person name="Wegener G."/>
            <person name="Boetius A."/>
            <person name="Orphan V."/>
        </authorList>
    </citation>
    <scope>NUCLEOTIDE SEQUENCE</scope>
</reference>
<sequence length="80" mass="8964">MKMKKHMFSVSLEKEDGLKNLCIGSEFGPKVEIEGELGKLERINFVENAILEIRGSGGILRIDLNKEAFEGLLKEGEKND</sequence>
<evidence type="ECO:0000313" key="1">
    <source>
        <dbReference type="EMBL" id="QNO53452.1"/>
    </source>
</evidence>